<evidence type="ECO:0000313" key="1">
    <source>
        <dbReference type="EMBL" id="SBV91225.1"/>
    </source>
</evidence>
<gene>
    <name evidence="1" type="ORF">KL86CLO1_10091</name>
</gene>
<protein>
    <submittedName>
        <fullName evidence="1">Uncharacterized protein</fullName>
    </submittedName>
</protein>
<dbReference type="EMBL" id="FLUN01000001">
    <property type="protein sequence ID" value="SBV91225.1"/>
    <property type="molecule type" value="Genomic_DNA"/>
</dbReference>
<sequence>MYCPPLTGRDLLLDVLWERHDLTTARLQSRTILSWTSKTGEFGKQTVLMHFVKFID</sequence>
<accession>A0A212IWC1</accession>
<organism evidence="1">
    <name type="scientific">uncultured Eubacteriales bacterium</name>
    <dbReference type="NCBI Taxonomy" id="172733"/>
    <lineage>
        <taxon>Bacteria</taxon>
        <taxon>Bacillati</taxon>
        <taxon>Bacillota</taxon>
        <taxon>Clostridia</taxon>
        <taxon>Eubacteriales</taxon>
        <taxon>environmental samples</taxon>
    </lineage>
</organism>
<proteinExistence type="predicted"/>
<name>A0A212IWC1_9FIRM</name>
<dbReference type="AlphaFoldDB" id="A0A212IWC1"/>
<reference evidence="1" key="1">
    <citation type="submission" date="2016-04" db="EMBL/GenBank/DDBJ databases">
        <authorList>
            <person name="Evans L.H."/>
            <person name="Alamgir A."/>
            <person name="Owens N."/>
            <person name="Weber N.D."/>
            <person name="Virtaneva K."/>
            <person name="Barbian K."/>
            <person name="Babar A."/>
            <person name="Rosenke K."/>
        </authorList>
    </citation>
    <scope>NUCLEOTIDE SEQUENCE</scope>
    <source>
        <strain evidence="1">86</strain>
    </source>
</reference>